<protein>
    <submittedName>
        <fullName evidence="1">Polysaccharide deacetylase family protein</fullName>
    </submittedName>
</protein>
<dbReference type="Proteomes" id="UP001348369">
    <property type="component" value="Chromosome"/>
</dbReference>
<keyword evidence="2" id="KW-1185">Reference proteome</keyword>
<accession>A0ACD4ZMC5</accession>
<evidence type="ECO:0000313" key="2">
    <source>
        <dbReference type="Proteomes" id="UP001348369"/>
    </source>
</evidence>
<reference evidence="1" key="1">
    <citation type="submission" date="2022-10" db="EMBL/GenBank/DDBJ databases">
        <title>The complete genomes of actinobacterial strains from the NBC collection.</title>
        <authorList>
            <person name="Joergensen T.S."/>
            <person name="Alvarez Arevalo M."/>
            <person name="Sterndorff E.B."/>
            <person name="Faurdal D."/>
            <person name="Vuksanovic O."/>
            <person name="Mourched A.-S."/>
            <person name="Charusanti P."/>
            <person name="Shaw S."/>
            <person name="Blin K."/>
            <person name="Weber T."/>
        </authorList>
    </citation>
    <scope>NUCLEOTIDE SEQUENCE</scope>
    <source>
        <strain evidence="1">NBC 01771</strain>
    </source>
</reference>
<dbReference type="EMBL" id="CP109109">
    <property type="protein sequence ID" value="WSB99605.1"/>
    <property type="molecule type" value="Genomic_DNA"/>
</dbReference>
<name>A0ACD4ZMC5_9ACTN</name>
<proteinExistence type="predicted"/>
<organism evidence="1 2">
    <name type="scientific">Streptomyces scopuliridis</name>
    <dbReference type="NCBI Taxonomy" id="452529"/>
    <lineage>
        <taxon>Bacteria</taxon>
        <taxon>Bacillati</taxon>
        <taxon>Actinomycetota</taxon>
        <taxon>Actinomycetes</taxon>
        <taxon>Kitasatosporales</taxon>
        <taxon>Streptomycetaceae</taxon>
        <taxon>Streptomyces</taxon>
    </lineage>
</organism>
<sequence>MPADTVSAGPLWAAMYHSVADPTDDPYRVTVSPDRLERQLRWLRRRGLTGVSMDRLLRARAEGRGAGLIGLTFDDGYADFLEQAVPLLRRYAFTATVFVLPGRLGGTNEWDSPGPCKPLLTADGIRAAARAGMEIGSHGLRHTDLTKADDAVLAADTARSRELLRELLQDLTGRHEVAGYCYPYGAVDARAIKAVRAAGYAYACAISPGPLTGVFALPRVHIGESDTGLRLHLKRRTHRWRREPVPAGEYAEYAAHTRRTAPAAYAVRTAYADTGAATTT</sequence>
<evidence type="ECO:0000313" key="1">
    <source>
        <dbReference type="EMBL" id="WSB99605.1"/>
    </source>
</evidence>
<gene>
    <name evidence="1" type="ORF">OG835_23110</name>
</gene>